<keyword evidence="3" id="KW-1185">Reference proteome</keyword>
<dbReference type="Proteomes" id="UP000789396">
    <property type="component" value="Unassembled WGS sequence"/>
</dbReference>
<sequence length="39" mass="4343">TRGTTPPNEREAKQGSDCESNEEREPSSAELVQQLIIEL</sequence>
<evidence type="ECO:0000313" key="2">
    <source>
        <dbReference type="EMBL" id="CAG8745257.1"/>
    </source>
</evidence>
<evidence type="ECO:0000256" key="1">
    <source>
        <dbReference type="SAM" id="MobiDB-lite"/>
    </source>
</evidence>
<dbReference type="EMBL" id="CAJVPZ010033806">
    <property type="protein sequence ID" value="CAG8745257.1"/>
    <property type="molecule type" value="Genomic_DNA"/>
</dbReference>
<organism evidence="2 3">
    <name type="scientific">Racocetra fulgida</name>
    <dbReference type="NCBI Taxonomy" id="60492"/>
    <lineage>
        <taxon>Eukaryota</taxon>
        <taxon>Fungi</taxon>
        <taxon>Fungi incertae sedis</taxon>
        <taxon>Mucoromycota</taxon>
        <taxon>Glomeromycotina</taxon>
        <taxon>Glomeromycetes</taxon>
        <taxon>Diversisporales</taxon>
        <taxon>Gigasporaceae</taxon>
        <taxon>Racocetra</taxon>
    </lineage>
</organism>
<accession>A0A9N9IQA2</accession>
<feature type="non-terminal residue" evidence="2">
    <location>
        <position position="1"/>
    </location>
</feature>
<name>A0A9N9IQA2_9GLOM</name>
<evidence type="ECO:0000313" key="3">
    <source>
        <dbReference type="Proteomes" id="UP000789396"/>
    </source>
</evidence>
<feature type="compositionally biased region" description="Basic and acidic residues" evidence="1">
    <location>
        <begin position="8"/>
        <end position="27"/>
    </location>
</feature>
<dbReference type="AlphaFoldDB" id="A0A9N9IQA2"/>
<feature type="non-terminal residue" evidence="2">
    <location>
        <position position="39"/>
    </location>
</feature>
<feature type="region of interest" description="Disordered" evidence="1">
    <location>
        <begin position="1"/>
        <end position="32"/>
    </location>
</feature>
<gene>
    <name evidence="2" type="ORF">RFULGI_LOCUS13177</name>
</gene>
<proteinExistence type="predicted"/>
<comment type="caution">
    <text evidence="2">The sequence shown here is derived from an EMBL/GenBank/DDBJ whole genome shotgun (WGS) entry which is preliminary data.</text>
</comment>
<protein>
    <submittedName>
        <fullName evidence="2">10373_t:CDS:1</fullName>
    </submittedName>
</protein>
<reference evidence="2" key="1">
    <citation type="submission" date="2021-06" db="EMBL/GenBank/DDBJ databases">
        <authorList>
            <person name="Kallberg Y."/>
            <person name="Tangrot J."/>
            <person name="Rosling A."/>
        </authorList>
    </citation>
    <scope>NUCLEOTIDE SEQUENCE</scope>
    <source>
        <strain evidence="2">IN212</strain>
    </source>
</reference>